<keyword evidence="12" id="KW-1185">Reference proteome</keyword>
<gene>
    <name evidence="8" type="primary">INT6</name>
    <name evidence="11" type="ORF">D9615_006814</name>
</gene>
<sequence>MTLPRSRKKRPSAPATGNTIFRIFSTASGPLFTLKMSDSDVTGAELAIKTYGYIPTKSITIIFVILFSASTFLHVIQSLKARMWFLIPTAGLCGALETLGWSARLWASISPENNFAISISCIVLAPTPFVAANFVILSRIIERLGPVYSRLKPKQYAILFCSAPHPHPGEARTLLFFNMAEHDLSKTIIPYLDRHLSFPLLAHLVETSLFPVEEVQAAQYELAKGTNMFDYAVNLFEQIHPDEKVPTEFDEKRKNAVSTHERLQQEAQAVLDVIENPDVAQALRQDKNQNLQYLKENYNLTLDQITALYNFGQFQYSYGNYSGAADYLYHFRVLSTDNDLNTSAHWGKLASDILTGRWDIALEELNTLRDAIDSRSPSSILVPSASGATSAPEPALVQLHSRTWLAHWSLFVYFNHPQGRTLLLETFLSPTYLNTIQTSCPWILRYLAAAAILSRKSSSLPASASAPVSPRVRNAIREVVKVIQTEEYQYQDPVTSFLKELYIEFDFEAAQRELTLAEKVVGDDFFLGEFREEFLDNARYLISEAYCRIHQKIDIGDLSERLNLSRDEGEKWIVNLIRETRMGADAKIDLEKNVIEINRPPLPIYQTVIEKTRGLALRTQAVGAAATRTGQQNGTVAKPEAQAQTVAVK</sequence>
<dbReference type="GO" id="GO:0016282">
    <property type="term" value="C:eukaryotic 43S preinitiation complex"/>
    <property type="evidence" value="ECO:0007669"/>
    <property type="project" value="UniProtKB-UniRule"/>
</dbReference>
<evidence type="ECO:0000256" key="5">
    <source>
        <dbReference type="ARBA" id="ARBA00022917"/>
    </source>
</evidence>
<dbReference type="Pfam" id="PF09440">
    <property type="entry name" value="eIF3_N"/>
    <property type="match status" value="1"/>
</dbReference>
<keyword evidence="6 9" id="KW-1133">Transmembrane helix</keyword>
<dbReference type="GO" id="GO:0001732">
    <property type="term" value="P:formation of cytoplasmic translation initiation complex"/>
    <property type="evidence" value="ECO:0007669"/>
    <property type="project" value="UniProtKB-UniRule"/>
</dbReference>
<evidence type="ECO:0000259" key="10">
    <source>
        <dbReference type="PROSITE" id="PS50250"/>
    </source>
</evidence>
<feature type="domain" description="PCI" evidence="10">
    <location>
        <begin position="412"/>
        <end position="602"/>
    </location>
</feature>
<dbReference type="OrthoDB" id="417252at2759"/>
<dbReference type="GO" id="GO:0016020">
    <property type="term" value="C:membrane"/>
    <property type="evidence" value="ECO:0007669"/>
    <property type="project" value="UniProtKB-SubCell"/>
</dbReference>
<evidence type="ECO:0000313" key="12">
    <source>
        <dbReference type="Proteomes" id="UP000565441"/>
    </source>
</evidence>
<dbReference type="SUPFAM" id="SSF46785">
    <property type="entry name" value="Winged helix' DNA-binding domain"/>
    <property type="match status" value="1"/>
</dbReference>
<dbReference type="Pfam" id="PF01399">
    <property type="entry name" value="PCI"/>
    <property type="match status" value="1"/>
</dbReference>
<dbReference type="GO" id="GO:0033290">
    <property type="term" value="C:eukaryotic 48S preinitiation complex"/>
    <property type="evidence" value="ECO:0007669"/>
    <property type="project" value="UniProtKB-UniRule"/>
</dbReference>
<dbReference type="Pfam" id="PF04479">
    <property type="entry name" value="RTA1"/>
    <property type="match status" value="1"/>
</dbReference>
<evidence type="ECO:0000256" key="8">
    <source>
        <dbReference type="HAMAP-Rule" id="MF_03004"/>
    </source>
</evidence>
<dbReference type="GO" id="GO:0003743">
    <property type="term" value="F:translation initiation factor activity"/>
    <property type="evidence" value="ECO:0007669"/>
    <property type="project" value="UniProtKB-UniRule"/>
</dbReference>
<feature type="transmembrane region" description="Helical" evidence="9">
    <location>
        <begin position="83"/>
        <end position="103"/>
    </location>
</feature>
<evidence type="ECO:0000256" key="4">
    <source>
        <dbReference type="ARBA" id="ARBA00022692"/>
    </source>
</evidence>
<protein>
    <recommendedName>
        <fullName evidence="8">Eukaryotic translation initiation factor 3 subunit E</fullName>
        <shortName evidence="8">eIF3e</shortName>
    </recommendedName>
</protein>
<comment type="subunit">
    <text evidence="8">Component of the eukaryotic translation initiation factor 3 (eIF-3) complex.</text>
</comment>
<evidence type="ECO:0000256" key="3">
    <source>
        <dbReference type="ARBA" id="ARBA00022540"/>
    </source>
</evidence>
<organism evidence="11 12">
    <name type="scientific">Tricholomella constricta</name>
    <dbReference type="NCBI Taxonomy" id="117010"/>
    <lineage>
        <taxon>Eukaryota</taxon>
        <taxon>Fungi</taxon>
        <taxon>Dikarya</taxon>
        <taxon>Basidiomycota</taxon>
        <taxon>Agaricomycotina</taxon>
        <taxon>Agaricomycetes</taxon>
        <taxon>Agaricomycetidae</taxon>
        <taxon>Agaricales</taxon>
        <taxon>Tricholomatineae</taxon>
        <taxon>Lyophyllaceae</taxon>
        <taxon>Tricholomella</taxon>
    </lineage>
</organism>
<dbReference type="InterPro" id="IPR007568">
    <property type="entry name" value="RTA1"/>
</dbReference>
<dbReference type="CDD" id="cd21378">
    <property type="entry name" value="eIF3E"/>
    <property type="match status" value="1"/>
</dbReference>
<dbReference type="HAMAP" id="MF_03004">
    <property type="entry name" value="eIF3e"/>
    <property type="match status" value="1"/>
</dbReference>
<comment type="similarity">
    <text evidence="8">Belongs to the eIF-3 subunit E family.</text>
</comment>
<keyword evidence="3 8" id="KW-0396">Initiation factor</keyword>
<comment type="subcellular location">
    <subcellularLocation>
        <location evidence="8">Cytoplasm</location>
    </subcellularLocation>
    <subcellularLocation>
        <location evidence="1">Membrane</location>
        <topology evidence="1">Multi-pass membrane protein</topology>
    </subcellularLocation>
</comment>
<name>A0A8H5H6Q3_9AGAR</name>
<comment type="caution">
    <text evidence="11">The sequence shown here is derived from an EMBL/GenBank/DDBJ whole genome shotgun (WGS) entry which is preliminary data.</text>
</comment>
<evidence type="ECO:0000256" key="9">
    <source>
        <dbReference type="SAM" id="Phobius"/>
    </source>
</evidence>
<dbReference type="InterPro" id="IPR016650">
    <property type="entry name" value="eIF3e"/>
</dbReference>
<keyword evidence="4 9" id="KW-0812">Transmembrane</keyword>
<evidence type="ECO:0000256" key="1">
    <source>
        <dbReference type="ARBA" id="ARBA00004141"/>
    </source>
</evidence>
<feature type="transmembrane region" description="Helical" evidence="9">
    <location>
        <begin position="59"/>
        <end position="77"/>
    </location>
</feature>
<dbReference type="Proteomes" id="UP000565441">
    <property type="component" value="Unassembled WGS sequence"/>
</dbReference>
<dbReference type="PANTHER" id="PTHR10317">
    <property type="entry name" value="EUKARYOTIC TRANSLATION INITIATION FACTOR 3 SUBUNIT E"/>
    <property type="match status" value="1"/>
</dbReference>
<keyword evidence="5 8" id="KW-0648">Protein biosynthesis</keyword>
<comment type="function">
    <text evidence="8">Component of the eukaryotic translation initiation factor 3 (eIF-3) complex, which is involved in protein synthesis of a specialized repertoire of mRNAs and, together with other initiation factors, stimulates binding of mRNA and methionyl-tRNAi to the 40S ribosome. The eIF-3 complex specifically targets and initiates translation of a subset of mRNAs involved in cell proliferation.</text>
</comment>
<dbReference type="SMART" id="SM01186">
    <property type="entry name" value="eIF3_N"/>
    <property type="match status" value="1"/>
</dbReference>
<evidence type="ECO:0000313" key="11">
    <source>
        <dbReference type="EMBL" id="KAF5377971.1"/>
    </source>
</evidence>
<evidence type="ECO:0000256" key="6">
    <source>
        <dbReference type="ARBA" id="ARBA00022989"/>
    </source>
</evidence>
<dbReference type="InterPro" id="IPR036390">
    <property type="entry name" value="WH_DNA-bd_sf"/>
</dbReference>
<keyword evidence="7 9" id="KW-0472">Membrane</keyword>
<feature type="transmembrane region" description="Helical" evidence="9">
    <location>
        <begin position="115"/>
        <end position="137"/>
    </location>
</feature>
<dbReference type="EMBL" id="JAACJP010000022">
    <property type="protein sequence ID" value="KAF5377971.1"/>
    <property type="molecule type" value="Genomic_DNA"/>
</dbReference>
<reference evidence="11 12" key="1">
    <citation type="journal article" date="2020" name="ISME J.">
        <title>Uncovering the hidden diversity of litter-decomposition mechanisms in mushroom-forming fungi.</title>
        <authorList>
            <person name="Floudas D."/>
            <person name="Bentzer J."/>
            <person name="Ahren D."/>
            <person name="Johansson T."/>
            <person name="Persson P."/>
            <person name="Tunlid A."/>
        </authorList>
    </citation>
    <scope>NUCLEOTIDE SEQUENCE [LARGE SCALE GENOMIC DNA]</scope>
    <source>
        <strain evidence="11 12">CBS 661.87</strain>
    </source>
</reference>
<accession>A0A8H5H6Q3</accession>
<dbReference type="GO" id="GO:0071540">
    <property type="term" value="C:eukaryotic translation initiation factor 3 complex, eIF3e"/>
    <property type="evidence" value="ECO:0007669"/>
    <property type="project" value="UniProtKB-UniRule"/>
</dbReference>
<dbReference type="InterPro" id="IPR000717">
    <property type="entry name" value="PCI_dom"/>
</dbReference>
<keyword evidence="2 8" id="KW-0963">Cytoplasm</keyword>
<dbReference type="PROSITE" id="PS50250">
    <property type="entry name" value="PCI"/>
    <property type="match status" value="1"/>
</dbReference>
<dbReference type="InterPro" id="IPR019010">
    <property type="entry name" value="eIF3e_N"/>
</dbReference>
<dbReference type="AlphaFoldDB" id="A0A8H5H6Q3"/>
<dbReference type="SMART" id="SM00088">
    <property type="entry name" value="PINT"/>
    <property type="match status" value="1"/>
</dbReference>
<evidence type="ECO:0000256" key="2">
    <source>
        <dbReference type="ARBA" id="ARBA00022490"/>
    </source>
</evidence>
<dbReference type="Pfam" id="PF21357">
    <property type="entry name" value="EIF3E_C"/>
    <property type="match status" value="1"/>
</dbReference>
<evidence type="ECO:0000256" key="7">
    <source>
        <dbReference type="ARBA" id="ARBA00023136"/>
    </source>
</evidence>
<proteinExistence type="inferred from homology"/>